<dbReference type="EMBL" id="GGEC01059327">
    <property type="protein sequence ID" value="MBX39811.1"/>
    <property type="molecule type" value="Transcribed_RNA"/>
</dbReference>
<proteinExistence type="predicted"/>
<sequence>MNKLEIHMPFIIKYKGSMN</sequence>
<dbReference type="AlphaFoldDB" id="A0A2P2NBH6"/>
<protein>
    <submittedName>
        <fullName evidence="1">Uncharacterized protein</fullName>
    </submittedName>
</protein>
<name>A0A2P2NBH6_RHIMU</name>
<evidence type="ECO:0000313" key="1">
    <source>
        <dbReference type="EMBL" id="MBX39811.1"/>
    </source>
</evidence>
<organism evidence="1">
    <name type="scientific">Rhizophora mucronata</name>
    <name type="common">Asiatic mangrove</name>
    <dbReference type="NCBI Taxonomy" id="61149"/>
    <lineage>
        <taxon>Eukaryota</taxon>
        <taxon>Viridiplantae</taxon>
        <taxon>Streptophyta</taxon>
        <taxon>Embryophyta</taxon>
        <taxon>Tracheophyta</taxon>
        <taxon>Spermatophyta</taxon>
        <taxon>Magnoliopsida</taxon>
        <taxon>eudicotyledons</taxon>
        <taxon>Gunneridae</taxon>
        <taxon>Pentapetalae</taxon>
        <taxon>rosids</taxon>
        <taxon>fabids</taxon>
        <taxon>Malpighiales</taxon>
        <taxon>Rhizophoraceae</taxon>
        <taxon>Rhizophora</taxon>
    </lineage>
</organism>
<accession>A0A2P2NBH6</accession>
<reference evidence="1" key="1">
    <citation type="submission" date="2018-02" db="EMBL/GenBank/DDBJ databases">
        <title>Rhizophora mucronata_Transcriptome.</title>
        <authorList>
            <person name="Meera S.P."/>
            <person name="Sreeshan A."/>
            <person name="Augustine A."/>
        </authorList>
    </citation>
    <scope>NUCLEOTIDE SEQUENCE</scope>
    <source>
        <tissue evidence="1">Leaf</tissue>
    </source>
</reference>